<gene>
    <name evidence="5" type="ORF">P6P90_10725</name>
</gene>
<dbReference type="Proteomes" id="UP001218246">
    <property type="component" value="Unassembled WGS sequence"/>
</dbReference>
<dbReference type="GO" id="GO:0008124">
    <property type="term" value="F:4-alpha-hydroxytetrahydrobiopterin dehydratase activity"/>
    <property type="evidence" value="ECO:0007669"/>
    <property type="project" value="UniProtKB-EC"/>
</dbReference>
<dbReference type="EMBL" id="JARULN010000009">
    <property type="protein sequence ID" value="MDG5754444.1"/>
    <property type="molecule type" value="Genomic_DNA"/>
</dbReference>
<dbReference type="Pfam" id="PF01329">
    <property type="entry name" value="Pterin_4a"/>
    <property type="match status" value="1"/>
</dbReference>
<evidence type="ECO:0000313" key="6">
    <source>
        <dbReference type="Proteomes" id="UP001218246"/>
    </source>
</evidence>
<comment type="catalytic activity">
    <reaction evidence="1 4">
        <text>(4aS,6R)-4a-hydroxy-L-erythro-5,6,7,8-tetrahydrobiopterin = (6R)-L-erythro-6,7-dihydrobiopterin + H2O</text>
        <dbReference type="Rhea" id="RHEA:11920"/>
        <dbReference type="ChEBI" id="CHEBI:15377"/>
        <dbReference type="ChEBI" id="CHEBI:15642"/>
        <dbReference type="ChEBI" id="CHEBI:43120"/>
        <dbReference type="EC" id="4.2.1.96"/>
    </reaction>
</comment>
<accession>A0ABT6H6U4</accession>
<dbReference type="RefSeq" id="WP_124565092.1">
    <property type="nucleotide sequence ID" value="NZ_JARRRY010000008.1"/>
</dbReference>
<dbReference type="InterPro" id="IPR036428">
    <property type="entry name" value="PCD_sf"/>
</dbReference>
<proteinExistence type="inferred from homology"/>
<evidence type="ECO:0000256" key="1">
    <source>
        <dbReference type="ARBA" id="ARBA00001554"/>
    </source>
</evidence>
<evidence type="ECO:0000256" key="4">
    <source>
        <dbReference type="HAMAP-Rule" id="MF_00434"/>
    </source>
</evidence>
<dbReference type="PANTHER" id="PTHR12599">
    <property type="entry name" value="PTERIN-4-ALPHA-CARBINOLAMINE DEHYDRATASE"/>
    <property type="match status" value="1"/>
</dbReference>
<name>A0ABT6H6U4_9BACI</name>
<evidence type="ECO:0000256" key="3">
    <source>
        <dbReference type="ARBA" id="ARBA00023239"/>
    </source>
</evidence>
<keyword evidence="6" id="KW-1185">Reference proteome</keyword>
<dbReference type="CDD" id="cd00488">
    <property type="entry name" value="PCD_DCoH"/>
    <property type="match status" value="1"/>
</dbReference>
<dbReference type="InterPro" id="IPR001533">
    <property type="entry name" value="Pterin_deHydtase"/>
</dbReference>
<keyword evidence="3 4" id="KW-0456">Lyase</keyword>
<sequence>MSSLTTEQIQQALPTLQKWSLKDDKRIERKYVFKEFLQAISFVNEIAQLSEEMNHHPFITIQYKIVLVSLTSWSAKGLTQTDFEMAAEFEKIFSRMTSHF</sequence>
<protein>
    <recommendedName>
        <fullName evidence="4">Putative pterin-4-alpha-carbinolamine dehydratase</fullName>
        <shortName evidence="4">PHS</shortName>
        <ecNumber evidence="4">4.2.1.96</ecNumber>
    </recommendedName>
    <alternativeName>
        <fullName evidence="4">4-alpha-hydroxy-tetrahydropterin dehydratase</fullName>
    </alternativeName>
    <alternativeName>
        <fullName evidence="4">Pterin carbinolamine dehydratase</fullName>
        <shortName evidence="4">PCD</shortName>
    </alternativeName>
</protein>
<comment type="similarity">
    <text evidence="2 4">Belongs to the pterin-4-alpha-carbinolamine dehydratase family.</text>
</comment>
<dbReference type="NCBIfam" id="NF002017">
    <property type="entry name" value="PRK00823.1-2"/>
    <property type="match status" value="1"/>
</dbReference>
<comment type="caution">
    <text evidence="5">The sequence shown here is derived from an EMBL/GenBank/DDBJ whole genome shotgun (WGS) entry which is preliminary data.</text>
</comment>
<organism evidence="5 6">
    <name type="scientific">Ectobacillus antri</name>
    <dbReference type="NCBI Taxonomy" id="2486280"/>
    <lineage>
        <taxon>Bacteria</taxon>
        <taxon>Bacillati</taxon>
        <taxon>Bacillota</taxon>
        <taxon>Bacilli</taxon>
        <taxon>Bacillales</taxon>
        <taxon>Bacillaceae</taxon>
        <taxon>Ectobacillus</taxon>
    </lineage>
</organism>
<reference evidence="5 6" key="1">
    <citation type="submission" date="2023-04" db="EMBL/GenBank/DDBJ databases">
        <title>Ectobacillus antri isolated from activated sludge.</title>
        <authorList>
            <person name="Yan P."/>
            <person name="Liu X."/>
        </authorList>
    </citation>
    <scope>NUCLEOTIDE SEQUENCE [LARGE SCALE GENOMIC DNA]</scope>
    <source>
        <strain evidence="5 6">C18H</strain>
    </source>
</reference>
<dbReference type="HAMAP" id="MF_00434">
    <property type="entry name" value="Pterin_4_alpha"/>
    <property type="match status" value="1"/>
</dbReference>
<dbReference type="Gene3D" id="3.30.1360.20">
    <property type="entry name" value="Transcriptional coactivator/pterin dehydratase"/>
    <property type="match status" value="1"/>
</dbReference>
<dbReference type="PANTHER" id="PTHR12599:SF0">
    <property type="entry name" value="PTERIN-4-ALPHA-CARBINOLAMINE DEHYDRATASE"/>
    <property type="match status" value="1"/>
</dbReference>
<evidence type="ECO:0000256" key="2">
    <source>
        <dbReference type="ARBA" id="ARBA00006472"/>
    </source>
</evidence>
<evidence type="ECO:0000313" key="5">
    <source>
        <dbReference type="EMBL" id="MDG5754444.1"/>
    </source>
</evidence>
<dbReference type="EC" id="4.2.1.96" evidence="4"/>
<dbReference type="SUPFAM" id="SSF55248">
    <property type="entry name" value="PCD-like"/>
    <property type="match status" value="1"/>
</dbReference>